<dbReference type="EMBL" id="OZ035831">
    <property type="protein sequence ID" value="CAL1616608.1"/>
    <property type="molecule type" value="Genomic_DNA"/>
</dbReference>
<protein>
    <submittedName>
        <fullName evidence="2">Uncharacterized protein</fullName>
    </submittedName>
</protein>
<dbReference type="Proteomes" id="UP001497482">
    <property type="component" value="Chromosome 9"/>
</dbReference>
<keyword evidence="3" id="KW-1185">Reference proteome</keyword>
<keyword evidence="1" id="KW-0732">Signal</keyword>
<evidence type="ECO:0000313" key="2">
    <source>
        <dbReference type="EMBL" id="CAL1616608.1"/>
    </source>
</evidence>
<evidence type="ECO:0000313" key="3">
    <source>
        <dbReference type="Proteomes" id="UP001497482"/>
    </source>
</evidence>
<sequence>MDVEAGASTRVLTLFRLLILGLCCSGFPLSSEDTLVLRLSRVEFIFSSLRSAEEDYVTYVFGNKPPEKYRANTWDLVRGVRLSNSSTDVLQSSCTISQSMEVLPAIVRTLTQTQHSILGNISQFSHVFRQVLEPAQAQCDNRTFSLPRTRYEKKELGLKIIFSARKWIQYSTNTAQFN</sequence>
<proteinExistence type="predicted"/>
<organism evidence="2 3">
    <name type="scientific">Knipowitschia caucasica</name>
    <name type="common">Caucasian dwarf goby</name>
    <name type="synonym">Pomatoschistus caucasicus</name>
    <dbReference type="NCBI Taxonomy" id="637954"/>
    <lineage>
        <taxon>Eukaryota</taxon>
        <taxon>Metazoa</taxon>
        <taxon>Chordata</taxon>
        <taxon>Craniata</taxon>
        <taxon>Vertebrata</taxon>
        <taxon>Euteleostomi</taxon>
        <taxon>Actinopterygii</taxon>
        <taxon>Neopterygii</taxon>
        <taxon>Teleostei</taxon>
        <taxon>Neoteleostei</taxon>
        <taxon>Acanthomorphata</taxon>
        <taxon>Gobiaria</taxon>
        <taxon>Gobiiformes</taxon>
        <taxon>Gobioidei</taxon>
        <taxon>Gobiidae</taxon>
        <taxon>Gobiinae</taxon>
        <taxon>Knipowitschia</taxon>
    </lineage>
</organism>
<evidence type="ECO:0000256" key="1">
    <source>
        <dbReference type="SAM" id="SignalP"/>
    </source>
</evidence>
<feature type="chain" id="PRO_5043864415" evidence="1">
    <location>
        <begin position="27"/>
        <end position="178"/>
    </location>
</feature>
<accession>A0AAV2MT56</accession>
<feature type="signal peptide" evidence="1">
    <location>
        <begin position="1"/>
        <end position="26"/>
    </location>
</feature>
<reference evidence="2 3" key="1">
    <citation type="submission" date="2024-04" db="EMBL/GenBank/DDBJ databases">
        <authorList>
            <person name="Waldvogel A.-M."/>
            <person name="Schoenle A."/>
        </authorList>
    </citation>
    <scope>NUCLEOTIDE SEQUENCE [LARGE SCALE GENOMIC DNA]</scope>
</reference>
<dbReference type="AlphaFoldDB" id="A0AAV2MT56"/>
<gene>
    <name evidence="2" type="ORF">KC01_LOCUS42325</name>
</gene>
<name>A0AAV2MT56_KNICA</name>